<reference evidence="1" key="1">
    <citation type="submission" date="2022-07" db="EMBL/GenBank/DDBJ databases">
        <authorList>
            <person name="Trinca V."/>
            <person name="Uliana J.V.C."/>
            <person name="Torres T.T."/>
            <person name="Ward R.J."/>
            <person name="Monesi N."/>
        </authorList>
    </citation>
    <scope>NUCLEOTIDE SEQUENCE</scope>
    <source>
        <strain evidence="1">HSMRA1968</strain>
        <tissue evidence="1">Whole embryos</tissue>
    </source>
</reference>
<name>A0A9Q0S129_9DIPT</name>
<dbReference type="Proteomes" id="UP001151699">
    <property type="component" value="Chromosome B"/>
</dbReference>
<keyword evidence="2" id="KW-1185">Reference proteome</keyword>
<dbReference type="AlphaFoldDB" id="A0A9Q0S129"/>
<accession>A0A9Q0S129</accession>
<evidence type="ECO:0000313" key="1">
    <source>
        <dbReference type="EMBL" id="KAJ6640544.1"/>
    </source>
</evidence>
<comment type="caution">
    <text evidence="1">The sequence shown here is derived from an EMBL/GenBank/DDBJ whole genome shotgun (WGS) entry which is preliminary data.</text>
</comment>
<gene>
    <name evidence="1" type="ORF">Bhyg_05473</name>
</gene>
<dbReference type="EMBL" id="WJQU01000002">
    <property type="protein sequence ID" value="KAJ6640544.1"/>
    <property type="molecule type" value="Genomic_DNA"/>
</dbReference>
<dbReference type="OrthoDB" id="7791004at2759"/>
<evidence type="ECO:0000313" key="2">
    <source>
        <dbReference type="Proteomes" id="UP001151699"/>
    </source>
</evidence>
<sequence length="121" mass="13931">MKCEQNNVKEITDYFFIKPTNNKPSKHSLESSVYRSSKLKYLMALINFDIYRFTMMGNKLCKERIERAENSKNPVDRVIGRCAQIIIMATMEFETAVDTGFMELITVETGFIEAVTLDVDA</sequence>
<protein>
    <submittedName>
        <fullName evidence="1">Uncharacterized protein</fullName>
    </submittedName>
</protein>
<proteinExistence type="predicted"/>
<organism evidence="1 2">
    <name type="scientific">Pseudolycoriella hygida</name>
    <dbReference type="NCBI Taxonomy" id="35572"/>
    <lineage>
        <taxon>Eukaryota</taxon>
        <taxon>Metazoa</taxon>
        <taxon>Ecdysozoa</taxon>
        <taxon>Arthropoda</taxon>
        <taxon>Hexapoda</taxon>
        <taxon>Insecta</taxon>
        <taxon>Pterygota</taxon>
        <taxon>Neoptera</taxon>
        <taxon>Endopterygota</taxon>
        <taxon>Diptera</taxon>
        <taxon>Nematocera</taxon>
        <taxon>Sciaroidea</taxon>
        <taxon>Sciaridae</taxon>
        <taxon>Pseudolycoriella</taxon>
    </lineage>
</organism>